<accession>G8QZ61</accession>
<name>G8QZ61_OWEHD</name>
<gene>
    <name evidence="2" type="ordered locus">Oweho_0426</name>
</gene>
<dbReference type="PROSITE" id="PS51257">
    <property type="entry name" value="PROKAR_LIPOPROTEIN"/>
    <property type="match status" value="1"/>
</dbReference>
<dbReference type="Pfam" id="PF20243">
    <property type="entry name" value="MbnP"/>
    <property type="match status" value="1"/>
</dbReference>
<dbReference type="RefSeq" id="WP_014200805.1">
    <property type="nucleotide sequence ID" value="NC_016599.1"/>
</dbReference>
<sequence length="260" mass="29025">MKTLKTFSVAGLALIIGLSSCKEDKKEELNPDKMVKLKFAIMDENNQMALGDDVKLTTGFDFKLQLLRMYVSDITLTEDDGTLHLVKGVDILSPVKNDDNTTTLNVPYGNYTSIKIGYGVDAEQNLSDPTSFSQNHPLSNYQSMYWPMINYRFVKLEGQSTQTSTSTDYLVSIHPGKDALYQIREYDFSSDLEVNSSSTQELLIQFDINDIFDGSAGVIDFSKEDANQVHMVGALDDLIGERFMINLADATKLEVVQPAQ</sequence>
<dbReference type="EMBL" id="CP003156">
    <property type="protein sequence ID" value="AEV31444.1"/>
    <property type="molecule type" value="Genomic_DNA"/>
</dbReference>
<evidence type="ECO:0000313" key="3">
    <source>
        <dbReference type="Proteomes" id="UP000005631"/>
    </source>
</evidence>
<protein>
    <recommendedName>
        <fullName evidence="1">Copper-binding protein MbnP-like domain-containing protein</fullName>
    </recommendedName>
</protein>
<dbReference type="InterPro" id="IPR046863">
    <property type="entry name" value="MbnP-like_dom"/>
</dbReference>
<dbReference type="HOGENOM" id="CLU_1068941_0_0_10"/>
<dbReference type="Proteomes" id="UP000005631">
    <property type="component" value="Chromosome"/>
</dbReference>
<dbReference type="AlphaFoldDB" id="G8QZ61"/>
<feature type="domain" description="Copper-binding protein MbnP-like" evidence="1">
    <location>
        <begin position="34"/>
        <end position="224"/>
    </location>
</feature>
<dbReference type="PATRIC" id="fig|926562.3.peg.439"/>
<evidence type="ECO:0000259" key="1">
    <source>
        <dbReference type="Pfam" id="PF20243"/>
    </source>
</evidence>
<evidence type="ECO:0000313" key="2">
    <source>
        <dbReference type="EMBL" id="AEV31444.1"/>
    </source>
</evidence>
<dbReference type="STRING" id="926562.Oweho_0426"/>
<dbReference type="eggNOG" id="ENOG50343H0">
    <property type="taxonomic scope" value="Bacteria"/>
</dbReference>
<keyword evidence="3" id="KW-1185">Reference proteome</keyword>
<proteinExistence type="predicted"/>
<dbReference type="OrthoDB" id="1422031at2"/>
<reference evidence="2 3" key="1">
    <citation type="journal article" date="2012" name="Stand. Genomic Sci.">
        <title>Genome sequence of the orange-pigmented seawater bacterium Owenweeksia hongkongensis type strain (UST20020801(T)).</title>
        <authorList>
            <person name="Riedel T."/>
            <person name="Held B."/>
            <person name="Nolan M."/>
            <person name="Lucas S."/>
            <person name="Lapidus A."/>
            <person name="Tice H."/>
            <person name="Del Rio T.G."/>
            <person name="Cheng J.F."/>
            <person name="Han C."/>
            <person name="Tapia R."/>
            <person name="Goodwin L.A."/>
            <person name="Pitluck S."/>
            <person name="Liolios K."/>
            <person name="Mavromatis K."/>
            <person name="Pagani I."/>
            <person name="Ivanova N."/>
            <person name="Mikhailova N."/>
            <person name="Pati A."/>
            <person name="Chen A."/>
            <person name="Palaniappan K."/>
            <person name="Rohde M."/>
            <person name="Tindall B.J."/>
            <person name="Detter J.C."/>
            <person name="Goker M."/>
            <person name="Woyke T."/>
            <person name="Bristow J."/>
            <person name="Eisen J.A."/>
            <person name="Markowitz V."/>
            <person name="Hugenholtz P."/>
            <person name="Klenk H.P."/>
            <person name="Kyrpides N.C."/>
        </authorList>
    </citation>
    <scope>NUCLEOTIDE SEQUENCE</scope>
    <source>
        <strain evidence="3">DSM 17368 / JCM 12287 / NRRL B-23963</strain>
    </source>
</reference>
<dbReference type="KEGG" id="oho:Oweho_0426"/>
<organism evidence="2 3">
    <name type="scientific">Owenweeksia hongkongensis (strain DSM 17368 / CIP 108786 / JCM 12287 / NRRL B-23963 / UST20020801)</name>
    <dbReference type="NCBI Taxonomy" id="926562"/>
    <lineage>
        <taxon>Bacteria</taxon>
        <taxon>Pseudomonadati</taxon>
        <taxon>Bacteroidota</taxon>
        <taxon>Flavobacteriia</taxon>
        <taxon>Flavobacteriales</taxon>
        <taxon>Owenweeksiaceae</taxon>
        <taxon>Owenweeksia</taxon>
    </lineage>
</organism>